<sequence>MISNQQVNKRWQATQVQGCPDEVALAKNQRLLQQLGGIISISPNGSVNYKRDVQRYLDKKFR</sequence>
<accession>A0A656HCP6</accession>
<proteinExistence type="predicted"/>
<dbReference type="RefSeq" id="WP_002707713.1">
    <property type="nucleotide sequence ID" value="NZ_JH651384.1"/>
</dbReference>
<organism evidence="1 2">
    <name type="scientific">Thiothrix nivea (strain ATCC 35100 / DSM 5205 / JP2)</name>
    <dbReference type="NCBI Taxonomy" id="870187"/>
    <lineage>
        <taxon>Bacteria</taxon>
        <taxon>Pseudomonadati</taxon>
        <taxon>Pseudomonadota</taxon>
        <taxon>Gammaproteobacteria</taxon>
        <taxon>Thiotrichales</taxon>
        <taxon>Thiotrichaceae</taxon>
        <taxon>Thiothrix</taxon>
    </lineage>
</organism>
<evidence type="ECO:0000313" key="2">
    <source>
        <dbReference type="Proteomes" id="UP000005317"/>
    </source>
</evidence>
<dbReference type="Proteomes" id="UP000005317">
    <property type="component" value="Unassembled WGS sequence"/>
</dbReference>
<name>A0A656HCP6_THINJ</name>
<dbReference type="EMBL" id="JH651384">
    <property type="protein sequence ID" value="EIJ33764.1"/>
    <property type="molecule type" value="Genomic_DNA"/>
</dbReference>
<dbReference type="AlphaFoldDB" id="A0A656HCP6"/>
<evidence type="ECO:0000313" key="1">
    <source>
        <dbReference type="EMBL" id="EIJ33764.1"/>
    </source>
</evidence>
<protein>
    <submittedName>
        <fullName evidence="1">Uncharacterized protein</fullName>
    </submittedName>
</protein>
<keyword evidence="2" id="KW-1185">Reference proteome</keyword>
<reference evidence="2" key="1">
    <citation type="journal article" date="2011" name="Stand. Genomic Sci.">
        <title>Genome sequence of the filamentous, gliding Thiothrix nivea neotype strain (JP2(T)).</title>
        <authorList>
            <person name="Lapidus A."/>
            <person name="Nolan M."/>
            <person name="Lucas S."/>
            <person name="Glavina Del Rio T."/>
            <person name="Tice H."/>
            <person name="Cheng J.F."/>
            <person name="Tapia R."/>
            <person name="Han C."/>
            <person name="Goodwin L."/>
            <person name="Pitluck S."/>
            <person name="Liolios K."/>
            <person name="Pagani I."/>
            <person name="Ivanova N."/>
            <person name="Huntemann M."/>
            <person name="Mavromatis K."/>
            <person name="Mikhailova N."/>
            <person name="Pati A."/>
            <person name="Chen A."/>
            <person name="Palaniappan K."/>
            <person name="Land M."/>
            <person name="Brambilla E.M."/>
            <person name="Rohde M."/>
            <person name="Abt B."/>
            <person name="Verbarg S."/>
            <person name="Goker M."/>
            <person name="Bristow J."/>
            <person name="Eisen J.A."/>
            <person name="Markowitz V."/>
            <person name="Hugenholtz P."/>
            <person name="Kyrpides N.C."/>
            <person name="Klenk H.P."/>
            <person name="Woyke T."/>
        </authorList>
    </citation>
    <scope>NUCLEOTIDE SEQUENCE [LARGE SCALE GENOMIC DNA]</scope>
    <source>
        <strain evidence="2">ATCC 35100 / DSM 5205 / JP2</strain>
    </source>
</reference>
<gene>
    <name evidence="1" type="ORF">Thini_1145</name>
</gene>